<evidence type="ECO:0000259" key="2">
    <source>
        <dbReference type="Pfam" id="PF01466"/>
    </source>
</evidence>
<organism evidence="3">
    <name type="scientific">Phalaenopsis sp. SM9108</name>
    <dbReference type="NCBI Taxonomy" id="54872"/>
    <lineage>
        <taxon>Eukaryota</taxon>
        <taxon>Viridiplantae</taxon>
        <taxon>Streptophyta</taxon>
        <taxon>Embryophyta</taxon>
        <taxon>Tracheophyta</taxon>
        <taxon>Spermatophyta</taxon>
        <taxon>Magnoliopsida</taxon>
        <taxon>Liliopsida</taxon>
        <taxon>Asparagales</taxon>
        <taxon>Orchidaceae</taxon>
        <taxon>Epidendroideae</taxon>
        <taxon>Vandeae</taxon>
        <taxon>Aeridinae</taxon>
        <taxon>Phalaenopsis</taxon>
    </lineage>
</organism>
<reference evidence="3" key="2">
    <citation type="submission" date="1996-02" db="EMBL/GenBank/DDBJ databases">
        <title>Identification of higher plant cDNAs homologous to SKP1, the yeast and human cell cycle regulator gene.</title>
        <authorList>
            <person name="Porat R."/>
            <person name="Lu P."/>
            <person name="O'Neill S.D."/>
        </authorList>
    </citation>
    <scope>NUCLEOTIDE SEQUENCE</scope>
    <source>
        <strain evidence="3">Hybrid SM9108</strain>
        <tissue evidence="3">Ovule</tissue>
    </source>
</reference>
<reference evidence="3" key="1">
    <citation type="journal article" date="1996" name="Plant Cell">
        <title>Ovule development: identification of stage-specific and tissue-specific cDNAs.</title>
        <authorList>
            <person name="Nadeau J.A."/>
            <person name="Zhang X.S."/>
            <person name="Li J."/>
            <person name="O'Neill S.D."/>
        </authorList>
    </citation>
    <scope>NUCLEOTIDE SEQUENCE</scope>
    <source>
        <strain evidence="3">Hybrid SM9108</strain>
        <tissue evidence="3">Ovule</tissue>
    </source>
</reference>
<evidence type="ECO:0000313" key="3">
    <source>
        <dbReference type="EMBL" id="AAB49321.1"/>
    </source>
</evidence>
<dbReference type="GO" id="GO:0006511">
    <property type="term" value="P:ubiquitin-dependent protein catabolic process"/>
    <property type="evidence" value="ECO:0007669"/>
    <property type="project" value="InterPro"/>
</dbReference>
<feature type="domain" description="SKP1 component dimerisation" evidence="2">
    <location>
        <begin position="79"/>
        <end position="105"/>
    </location>
</feature>
<dbReference type="PANTHER" id="PTHR11165">
    <property type="entry name" value="SKP1"/>
    <property type="match status" value="1"/>
</dbReference>
<dbReference type="InterPro" id="IPR016072">
    <property type="entry name" value="Skp1_comp_dimer"/>
</dbReference>
<dbReference type="AlphaFoldDB" id="Q40989"/>
<protein>
    <recommendedName>
        <fullName evidence="2">SKP1 component dimerisation domain-containing protein</fullName>
    </recommendedName>
</protein>
<sequence>MESRMIRYMIWDGLAGDVIELPGVKGKFLSMILDFCKKRVAWAAGGDGTLEGLKSDFVNVDLGTLIHLGAASFYLKTNDLVDLTSQTLANRIQGKTIEEVCRALNPEE</sequence>
<comment type="pathway">
    <text evidence="1">Protein modification; protein ubiquitination.</text>
</comment>
<dbReference type="InterPro" id="IPR011333">
    <property type="entry name" value="SKP1/BTB/POZ_sf"/>
</dbReference>
<dbReference type="Gene3D" id="3.30.710.10">
    <property type="entry name" value="Potassium Channel Kv1.1, Chain A"/>
    <property type="match status" value="1"/>
</dbReference>
<dbReference type="SUPFAM" id="SSF81382">
    <property type="entry name" value="Skp1 dimerisation domain-like"/>
    <property type="match status" value="1"/>
</dbReference>
<accession>Q40989</accession>
<dbReference type="EMBL" id="U34745">
    <property type="protein sequence ID" value="AAB49321.1"/>
    <property type="molecule type" value="mRNA"/>
</dbReference>
<dbReference type="Pfam" id="PF01466">
    <property type="entry name" value="Skp1"/>
    <property type="match status" value="1"/>
</dbReference>
<proteinExistence type="evidence at transcript level"/>
<evidence type="ECO:0000256" key="1">
    <source>
        <dbReference type="ARBA" id="ARBA00004906"/>
    </source>
</evidence>
<name>Q40989_9ASPA</name>
<dbReference type="InterPro" id="IPR016897">
    <property type="entry name" value="SKP1"/>
</dbReference>
<dbReference type="InterPro" id="IPR036296">
    <property type="entry name" value="SKP1-like_dim_sf"/>
</dbReference>